<organism evidence="2 3">
    <name type="scientific">Anaerocolumna jejuensis DSM 15929</name>
    <dbReference type="NCBI Taxonomy" id="1121322"/>
    <lineage>
        <taxon>Bacteria</taxon>
        <taxon>Bacillati</taxon>
        <taxon>Bacillota</taxon>
        <taxon>Clostridia</taxon>
        <taxon>Lachnospirales</taxon>
        <taxon>Lachnospiraceae</taxon>
        <taxon>Anaerocolumna</taxon>
    </lineage>
</organism>
<evidence type="ECO:0000313" key="2">
    <source>
        <dbReference type="EMBL" id="SHL38121.1"/>
    </source>
</evidence>
<evidence type="ECO:0000256" key="1">
    <source>
        <dbReference type="SAM" id="MobiDB-lite"/>
    </source>
</evidence>
<feature type="compositionally biased region" description="Low complexity" evidence="1">
    <location>
        <begin position="14"/>
        <end position="25"/>
    </location>
</feature>
<proteinExistence type="predicted"/>
<keyword evidence="3" id="KW-1185">Reference proteome</keyword>
<dbReference type="Proteomes" id="UP000184386">
    <property type="component" value="Unassembled WGS sequence"/>
</dbReference>
<sequence>MRSDFHEALNLIMSNSRNNKNSPPRGTREGGIFFDASRHVETVVLISRVQK</sequence>
<feature type="region of interest" description="Disordered" evidence="1">
    <location>
        <begin position="1"/>
        <end position="31"/>
    </location>
</feature>
<dbReference type="EMBL" id="FRAC01000031">
    <property type="protein sequence ID" value="SHL38121.1"/>
    <property type="molecule type" value="Genomic_DNA"/>
</dbReference>
<gene>
    <name evidence="2" type="ORF">SAMN02745136_04761</name>
</gene>
<protein>
    <submittedName>
        <fullName evidence="2">Uncharacterized protein</fullName>
    </submittedName>
</protein>
<evidence type="ECO:0000313" key="3">
    <source>
        <dbReference type="Proteomes" id="UP000184386"/>
    </source>
</evidence>
<dbReference type="AlphaFoldDB" id="A0A1M7A5Y5"/>
<reference evidence="2 3" key="1">
    <citation type="submission" date="2016-11" db="EMBL/GenBank/DDBJ databases">
        <authorList>
            <person name="Jaros S."/>
            <person name="Januszkiewicz K."/>
            <person name="Wedrychowicz H."/>
        </authorList>
    </citation>
    <scope>NUCLEOTIDE SEQUENCE [LARGE SCALE GENOMIC DNA]</scope>
    <source>
        <strain evidence="2 3">DSM 15929</strain>
    </source>
</reference>
<name>A0A1M7A5Y5_9FIRM</name>
<accession>A0A1M7A5Y5</accession>